<dbReference type="AlphaFoldDB" id="A0A1A9ZEP4"/>
<dbReference type="EnsemblMetazoa" id="GPAI012382-RA">
    <property type="protein sequence ID" value="GPAI012382-PA"/>
    <property type="gene ID" value="GPAI012382"/>
</dbReference>
<evidence type="ECO:0000313" key="2">
    <source>
        <dbReference type="Proteomes" id="UP000092445"/>
    </source>
</evidence>
<organism evidence="1 2">
    <name type="scientific">Glossina pallidipes</name>
    <name type="common">Tsetse fly</name>
    <dbReference type="NCBI Taxonomy" id="7398"/>
    <lineage>
        <taxon>Eukaryota</taxon>
        <taxon>Metazoa</taxon>
        <taxon>Ecdysozoa</taxon>
        <taxon>Arthropoda</taxon>
        <taxon>Hexapoda</taxon>
        <taxon>Insecta</taxon>
        <taxon>Pterygota</taxon>
        <taxon>Neoptera</taxon>
        <taxon>Endopterygota</taxon>
        <taxon>Diptera</taxon>
        <taxon>Brachycera</taxon>
        <taxon>Muscomorpha</taxon>
        <taxon>Hippoboscoidea</taxon>
        <taxon>Glossinidae</taxon>
        <taxon>Glossina</taxon>
    </lineage>
</organism>
<sequence length="158" mass="17274">MVSDLSPPSSNSPFEELWPLSELMLRDFFDGGSSLDTISKSDSYVFALFVGNATRSNPILHANHWQDHHQECTLEIVVVVVVVDAGAVAAVDDDETESAWNISDKGRLSARAAANNNDFNHDCITKLDFTRKGSGVLSAADSLDFICFIDLLIDLLID</sequence>
<dbReference type="VEuPathDB" id="VectorBase:GPAI012382"/>
<evidence type="ECO:0000313" key="1">
    <source>
        <dbReference type="EnsemblMetazoa" id="GPAI012382-PA"/>
    </source>
</evidence>
<reference evidence="2" key="1">
    <citation type="submission" date="2014-03" db="EMBL/GenBank/DDBJ databases">
        <authorList>
            <person name="Aksoy S."/>
            <person name="Warren W."/>
            <person name="Wilson R.K."/>
        </authorList>
    </citation>
    <scope>NUCLEOTIDE SEQUENCE [LARGE SCALE GENOMIC DNA]</scope>
    <source>
        <strain evidence="2">IAEA</strain>
    </source>
</reference>
<dbReference type="Proteomes" id="UP000092445">
    <property type="component" value="Unassembled WGS sequence"/>
</dbReference>
<keyword evidence="2" id="KW-1185">Reference proteome</keyword>
<accession>A0A1A9ZEP4</accession>
<proteinExistence type="predicted"/>
<reference evidence="1" key="2">
    <citation type="submission" date="2020-05" db="UniProtKB">
        <authorList>
            <consortium name="EnsemblMetazoa"/>
        </authorList>
    </citation>
    <scope>IDENTIFICATION</scope>
    <source>
        <strain evidence="1">IAEA</strain>
    </source>
</reference>
<name>A0A1A9ZEP4_GLOPL</name>
<protein>
    <submittedName>
        <fullName evidence="1">Uncharacterized protein</fullName>
    </submittedName>
</protein>